<keyword evidence="3" id="KW-1185">Reference proteome</keyword>
<sequence length="155" mass="17491">MLLPARLRAVSSSFPAMNTYHTSVQYWTSLPYCAAIASLVPLWLLPLFTMHLSHSVCSSIYARRCPTFLSIYVLTATVIGVPFPSQLTYRRLRVPPAPPPPRRQTCRRLRSRCFGHATLGPHPRLRQARSTSSLLSSIYPAPLLRPSTSIRYYCS</sequence>
<organism evidence="2 3">
    <name type="scientific">Favolaschia claudopus</name>
    <dbReference type="NCBI Taxonomy" id="2862362"/>
    <lineage>
        <taxon>Eukaryota</taxon>
        <taxon>Fungi</taxon>
        <taxon>Dikarya</taxon>
        <taxon>Basidiomycota</taxon>
        <taxon>Agaricomycotina</taxon>
        <taxon>Agaricomycetes</taxon>
        <taxon>Agaricomycetidae</taxon>
        <taxon>Agaricales</taxon>
        <taxon>Marasmiineae</taxon>
        <taxon>Mycenaceae</taxon>
        <taxon>Favolaschia</taxon>
    </lineage>
</organism>
<reference evidence="2 3" key="1">
    <citation type="journal article" date="2024" name="J Genomics">
        <title>Draft genome sequencing and assembly of Favolaschia claudopus CIRM-BRFM 2984 isolated from oak limbs.</title>
        <authorList>
            <person name="Navarro D."/>
            <person name="Drula E."/>
            <person name="Chaduli D."/>
            <person name="Cazenave R."/>
            <person name="Ahrendt S."/>
            <person name="Wang J."/>
            <person name="Lipzen A."/>
            <person name="Daum C."/>
            <person name="Barry K."/>
            <person name="Grigoriev I.V."/>
            <person name="Favel A."/>
            <person name="Rosso M.N."/>
            <person name="Martin F."/>
        </authorList>
    </citation>
    <scope>NUCLEOTIDE SEQUENCE [LARGE SCALE GENOMIC DNA]</scope>
    <source>
        <strain evidence="2 3">CIRM-BRFM 2984</strain>
    </source>
</reference>
<dbReference type="AlphaFoldDB" id="A0AAW0BDD6"/>
<feature type="transmembrane region" description="Helical" evidence="1">
    <location>
        <begin position="24"/>
        <end position="45"/>
    </location>
</feature>
<keyword evidence="1" id="KW-0812">Transmembrane</keyword>
<keyword evidence="1" id="KW-0472">Membrane</keyword>
<name>A0AAW0BDD6_9AGAR</name>
<comment type="caution">
    <text evidence="2">The sequence shown here is derived from an EMBL/GenBank/DDBJ whole genome shotgun (WGS) entry which is preliminary data.</text>
</comment>
<keyword evidence="1" id="KW-1133">Transmembrane helix</keyword>
<gene>
    <name evidence="2" type="ORF">R3P38DRAFT_1101300</name>
</gene>
<protein>
    <submittedName>
        <fullName evidence="2">Uncharacterized protein</fullName>
    </submittedName>
</protein>
<accession>A0AAW0BDD6</accession>
<evidence type="ECO:0000313" key="2">
    <source>
        <dbReference type="EMBL" id="KAK7023228.1"/>
    </source>
</evidence>
<dbReference type="Proteomes" id="UP001362999">
    <property type="component" value="Unassembled WGS sequence"/>
</dbReference>
<evidence type="ECO:0000313" key="3">
    <source>
        <dbReference type="Proteomes" id="UP001362999"/>
    </source>
</evidence>
<proteinExistence type="predicted"/>
<dbReference type="EMBL" id="JAWWNJ010000036">
    <property type="protein sequence ID" value="KAK7023228.1"/>
    <property type="molecule type" value="Genomic_DNA"/>
</dbReference>
<feature type="transmembrane region" description="Helical" evidence="1">
    <location>
        <begin position="65"/>
        <end position="83"/>
    </location>
</feature>
<evidence type="ECO:0000256" key="1">
    <source>
        <dbReference type="SAM" id="Phobius"/>
    </source>
</evidence>